<dbReference type="eggNOG" id="COG0384">
    <property type="taxonomic scope" value="Bacteria"/>
</dbReference>
<feature type="active site" evidence="3">
    <location>
        <position position="52"/>
    </location>
</feature>
<reference evidence="5" key="1">
    <citation type="submission" date="2011-10" db="EMBL/GenBank/DDBJ databases">
        <title>The complete genome of chromosome of Thermovirga lienii DSM 17291.</title>
        <authorList>
            <consortium name="US DOE Joint Genome Institute (JGI-PGF)"/>
            <person name="Lucas S."/>
            <person name="Copeland A."/>
            <person name="Lapidus A."/>
            <person name="Glavina del Rio T."/>
            <person name="Dalin E."/>
            <person name="Tice H."/>
            <person name="Bruce D."/>
            <person name="Goodwin L."/>
            <person name="Pitluck S."/>
            <person name="Peters L."/>
            <person name="Mikhailova N."/>
            <person name="Saunders E."/>
            <person name="Kyrpides N."/>
            <person name="Mavromatis K."/>
            <person name="Ivanova N."/>
            <person name="Last F.I."/>
            <person name="Brettin T."/>
            <person name="Detter J.C."/>
            <person name="Han C."/>
            <person name="Larimer F."/>
            <person name="Land M."/>
            <person name="Hauser L."/>
            <person name="Markowitz V."/>
            <person name="Cheng J.-F."/>
            <person name="Hugenholtz P."/>
            <person name="Woyke T."/>
            <person name="Wu D."/>
            <person name="Spring S."/>
            <person name="Schroeder M."/>
            <person name="Brambilla E.-M."/>
            <person name="Klenk H.-P."/>
            <person name="Eisen J.A."/>
        </authorList>
    </citation>
    <scope>NUCLEOTIDE SEQUENCE [LARGE SCALE GENOMIC DNA]</scope>
    <source>
        <strain evidence="5">ATCC BAA-1197 / DSM 17291 / Cas60314</strain>
    </source>
</reference>
<sequence>MHNQIVSSIPIYQVDAFTTKPFRGNPAAVCLLETFLKEDLMKDIAAEMNLSETAFVVPLEEEYGKANLFAIRWFTPEVEVPLCGHATLASSLVLFREVGVPTESITFESKSGKLEAKFKEGEVTLDFPINPPEEVTPPEDILASLNIKSYINCSISEQAEMLLIHVEDEEVVKTLKPNFTKMLQGNKKGLNFQGVIVTAASKEFDFVSRYFGPWEGLNEDPVTGSAHTVLAPYWAQILKKNSFLAYQASKRGGKLKVKIKDKSRVEITGEGKIVLKGRLFL</sequence>
<dbReference type="HOGENOM" id="CLU_048756_2_0_0"/>
<evidence type="ECO:0000256" key="2">
    <source>
        <dbReference type="ARBA" id="ARBA00023235"/>
    </source>
</evidence>
<evidence type="ECO:0000313" key="4">
    <source>
        <dbReference type="EMBL" id="AER67126.1"/>
    </source>
</evidence>
<reference evidence="4 5" key="2">
    <citation type="journal article" date="2012" name="Stand. Genomic Sci.">
        <title>Genome sequence of the moderately thermophilic, amino-acid-degrading and sulfur-reducing bacterium Thermovirga lienii type strain (Cas60314(T)).</title>
        <authorList>
            <person name="Goker M."/>
            <person name="Saunders E."/>
            <person name="Lapidus A."/>
            <person name="Nolan M."/>
            <person name="Lucas S."/>
            <person name="Hammon N."/>
            <person name="Deshpande S."/>
            <person name="Cheng J.F."/>
            <person name="Han C."/>
            <person name="Tapia R."/>
            <person name="Goodwin L.A."/>
            <person name="Pitluck S."/>
            <person name="Liolios K."/>
            <person name="Mavromatis K."/>
            <person name="Pagani I."/>
            <person name="Ivanova N."/>
            <person name="Mikhailova N."/>
            <person name="Pati A."/>
            <person name="Chen A."/>
            <person name="Palaniappan K."/>
            <person name="Land M."/>
            <person name="Chang Y.J."/>
            <person name="Jeffries C.D."/>
            <person name="Brambilla E.M."/>
            <person name="Rohde M."/>
            <person name="Spring S."/>
            <person name="Detter J.C."/>
            <person name="Woyke T."/>
            <person name="Bristow J."/>
            <person name="Eisen J.A."/>
            <person name="Markowitz V."/>
            <person name="Hugenholtz P."/>
            <person name="Kyrpides N.C."/>
            <person name="Klenk H.P."/>
        </authorList>
    </citation>
    <scope>NUCLEOTIDE SEQUENCE [LARGE SCALE GENOMIC DNA]</scope>
    <source>
        <strain evidence="5">ATCC BAA-1197 / DSM 17291 / Cas60314</strain>
    </source>
</reference>
<proteinExistence type="inferred from homology"/>
<comment type="similarity">
    <text evidence="1">Belongs to the PhzF family.</text>
</comment>
<evidence type="ECO:0000256" key="3">
    <source>
        <dbReference type="PIRSR" id="PIRSR016184-1"/>
    </source>
</evidence>
<dbReference type="Pfam" id="PF02567">
    <property type="entry name" value="PhzC-PhzF"/>
    <property type="match status" value="1"/>
</dbReference>
<dbReference type="KEGG" id="tli:Tlie_1398"/>
<keyword evidence="5" id="KW-1185">Reference proteome</keyword>
<dbReference type="EMBL" id="CP003096">
    <property type="protein sequence ID" value="AER67126.1"/>
    <property type="molecule type" value="Genomic_DNA"/>
</dbReference>
<accession>G7V6L3</accession>
<dbReference type="Gene3D" id="3.10.310.10">
    <property type="entry name" value="Diaminopimelate Epimerase, Chain A, domain 1"/>
    <property type="match status" value="2"/>
</dbReference>
<name>G7V6L3_THELD</name>
<evidence type="ECO:0000313" key="5">
    <source>
        <dbReference type="Proteomes" id="UP000005868"/>
    </source>
</evidence>
<organism evidence="4 5">
    <name type="scientific">Thermovirga lienii (strain ATCC BAA-1197 / DSM 17291 / Cas60314)</name>
    <dbReference type="NCBI Taxonomy" id="580340"/>
    <lineage>
        <taxon>Bacteria</taxon>
        <taxon>Thermotogati</taxon>
        <taxon>Synergistota</taxon>
        <taxon>Synergistia</taxon>
        <taxon>Synergistales</taxon>
        <taxon>Thermovirgaceae</taxon>
        <taxon>Thermovirga</taxon>
    </lineage>
</organism>
<dbReference type="AlphaFoldDB" id="G7V6L3"/>
<dbReference type="NCBIfam" id="TIGR00654">
    <property type="entry name" value="PhzF_family"/>
    <property type="match status" value="1"/>
</dbReference>
<dbReference type="PANTHER" id="PTHR13774:SF17">
    <property type="entry name" value="PHENAZINE BIOSYNTHESIS-LIKE DOMAIN-CONTAINING PROTEIN"/>
    <property type="match status" value="1"/>
</dbReference>
<dbReference type="SUPFAM" id="SSF54506">
    <property type="entry name" value="Diaminopimelate epimerase-like"/>
    <property type="match status" value="1"/>
</dbReference>
<gene>
    <name evidence="4" type="ordered locus">Tlie_1398</name>
</gene>
<protein>
    <submittedName>
        <fullName evidence="4">Phenazine biosynthesis protein PhzF family</fullName>
    </submittedName>
</protein>
<dbReference type="GO" id="GO:0016853">
    <property type="term" value="F:isomerase activity"/>
    <property type="evidence" value="ECO:0007669"/>
    <property type="project" value="UniProtKB-KW"/>
</dbReference>
<dbReference type="PANTHER" id="PTHR13774">
    <property type="entry name" value="PHENAZINE BIOSYNTHESIS PROTEIN"/>
    <property type="match status" value="1"/>
</dbReference>
<dbReference type="PIRSF" id="PIRSF016184">
    <property type="entry name" value="PhzC_PhzF"/>
    <property type="match status" value="1"/>
</dbReference>
<keyword evidence="2" id="KW-0413">Isomerase</keyword>
<dbReference type="GO" id="GO:0005737">
    <property type="term" value="C:cytoplasm"/>
    <property type="evidence" value="ECO:0007669"/>
    <property type="project" value="TreeGrafter"/>
</dbReference>
<evidence type="ECO:0000256" key="1">
    <source>
        <dbReference type="ARBA" id="ARBA00008270"/>
    </source>
</evidence>
<dbReference type="InterPro" id="IPR003719">
    <property type="entry name" value="Phenazine_PhzF-like"/>
</dbReference>
<dbReference type="Proteomes" id="UP000005868">
    <property type="component" value="Chromosome"/>
</dbReference>